<sequence length="554" mass="64207">MDKMKDKKQNKRINGGHRLLFFCILCLFGLYVAVSYAGEQTQREQSKTKVILLHTDNLTYDQYRHPGAQILTGNVQFQHDGVLMYCDSACFYEATNSFDAFGHVKMVQGDTLDLVGDMLLYNGLDQLARVRHNVVLTHRESKLYTDSLDYDRLYELGYFFEGGRLVDKDNVLTSDWGQYSPPTRQAVFNYNVKLENPKFTLISDTLNYNTQTSMAEIVGPSNIDSGDNHIYSESGFYNTQTEEAILLDRSIVTNKGRKMVGDSLYYDSKSGVGEGFRNVVYTDEVNKNMLTGNYCYYNDSTGYSMATDSAVAIDYSQRDTMYMHADTFKVYTFYMDTDSMYREVRGYHKVRSYRMDVQSVCDSLVFDSRDTCITMYRDPIVWNGGQQVLGEVIKVYLNDSTIDRIHVIDQTLSVERIDSVHYNQVAGKEMISYFRDGEMYETWVNGNVYVDYYMFDDDSLMIGLNYTETTELKLFMKDRKMEKIWMPASTGVIYPIVMIPPNRLYLSNFAWFDYIRPLNKDDIFVWRPKKSGTELKASYKHKAPLQSLDQIKKK</sequence>
<dbReference type="eggNOG" id="COG1452">
    <property type="taxonomic scope" value="Bacteria"/>
</dbReference>
<dbReference type="Pfam" id="PF13100">
    <property type="entry name" value="OstA_2"/>
    <property type="match status" value="1"/>
</dbReference>
<accession>F3QS71</accession>
<dbReference type="AlphaFoldDB" id="F3QS71"/>
<dbReference type="InterPro" id="IPR005653">
    <property type="entry name" value="OstA-like_N"/>
</dbReference>
<name>F3QS71_9BACT</name>
<keyword evidence="3" id="KW-1185">Reference proteome</keyword>
<evidence type="ECO:0000313" key="3">
    <source>
        <dbReference type="Proteomes" id="UP000005546"/>
    </source>
</evidence>
<reference evidence="2 3" key="1">
    <citation type="submission" date="2011-02" db="EMBL/GenBank/DDBJ databases">
        <authorList>
            <person name="Weinstock G."/>
            <person name="Sodergren E."/>
            <person name="Clifton S."/>
            <person name="Fulton L."/>
            <person name="Fulton B."/>
            <person name="Courtney L."/>
            <person name="Fronick C."/>
            <person name="Harrison M."/>
            <person name="Strong C."/>
            <person name="Farmer C."/>
            <person name="Delahaunty K."/>
            <person name="Markovic C."/>
            <person name="Hall O."/>
            <person name="Minx P."/>
            <person name="Tomlinson C."/>
            <person name="Mitreva M."/>
            <person name="Hou S."/>
            <person name="Chen J."/>
            <person name="Wollam A."/>
            <person name="Pepin K.H."/>
            <person name="Johnson M."/>
            <person name="Bhonagiri V."/>
            <person name="Zhang X."/>
            <person name="Suruliraj S."/>
            <person name="Warren W."/>
            <person name="Chinwalla A."/>
            <person name="Mardis E.R."/>
            <person name="Wilson R.K."/>
        </authorList>
    </citation>
    <scope>NUCLEOTIDE SEQUENCE [LARGE SCALE GENOMIC DNA]</scope>
    <source>
        <strain evidence="2 3">YIT 11841</strain>
    </source>
</reference>
<proteinExistence type="predicted"/>
<dbReference type="OrthoDB" id="9805931at2"/>
<dbReference type="Gene3D" id="2.60.450.10">
    <property type="entry name" value="Lipopolysaccharide (LPS) transport protein A like domain"/>
    <property type="match status" value="3"/>
</dbReference>
<protein>
    <recommendedName>
        <fullName evidence="1">Organic solvent tolerance-like N-terminal domain-containing protein</fullName>
    </recommendedName>
</protein>
<dbReference type="EMBL" id="AFBR01000024">
    <property type="protein sequence ID" value="EGG55634.1"/>
    <property type="molecule type" value="Genomic_DNA"/>
</dbReference>
<feature type="domain" description="Organic solvent tolerance-like N-terminal" evidence="1">
    <location>
        <begin position="47"/>
        <end position="204"/>
    </location>
</feature>
<organism evidence="2 3">
    <name type="scientific">Paraprevotella xylaniphila YIT 11841</name>
    <dbReference type="NCBI Taxonomy" id="762982"/>
    <lineage>
        <taxon>Bacteria</taxon>
        <taxon>Pseudomonadati</taxon>
        <taxon>Bacteroidota</taxon>
        <taxon>Bacteroidia</taxon>
        <taxon>Bacteroidales</taxon>
        <taxon>Prevotellaceae</taxon>
        <taxon>Paraprevotella</taxon>
    </lineage>
</organism>
<comment type="caution">
    <text evidence="2">The sequence shown here is derived from an EMBL/GenBank/DDBJ whole genome shotgun (WGS) entry which is preliminary data.</text>
</comment>
<evidence type="ECO:0000259" key="1">
    <source>
        <dbReference type="Pfam" id="PF13100"/>
    </source>
</evidence>
<gene>
    <name evidence="2" type="ORF">HMPREF9442_01028</name>
</gene>
<dbReference type="Proteomes" id="UP000005546">
    <property type="component" value="Unassembled WGS sequence"/>
</dbReference>
<dbReference type="HOGENOM" id="CLU_014976_1_1_10"/>
<evidence type="ECO:0000313" key="2">
    <source>
        <dbReference type="EMBL" id="EGG55634.1"/>
    </source>
</evidence>
<dbReference type="STRING" id="762982.HMPREF9442_01028"/>